<dbReference type="AlphaFoldDB" id="A0A059CLV2"/>
<dbReference type="EMBL" id="KK198755">
    <property type="protein sequence ID" value="KCW79357.1"/>
    <property type="molecule type" value="Genomic_DNA"/>
</dbReference>
<sequence length="165" mass="17385">MRNALQPRTHRSGRQRTAADHLQNELRHILAPLPHHGSGNLGQQQAEYRHQRFHDVALRIGAGGGGEDPVERRAGGAEVGDRGAGQVLVLELLGHGADHGAEMLVLVPRGAAIAGEDRAAEVVVLGGGGGSRDAKWVGLQCSAAEQAVSAWLVCGASHAWARRNM</sequence>
<protein>
    <submittedName>
        <fullName evidence="1">Uncharacterized protein</fullName>
    </submittedName>
</protein>
<proteinExistence type="predicted"/>
<reference evidence="1" key="1">
    <citation type="submission" date="2013-07" db="EMBL/GenBank/DDBJ databases">
        <title>The genome of Eucalyptus grandis.</title>
        <authorList>
            <person name="Schmutz J."/>
            <person name="Hayes R."/>
            <person name="Myburg A."/>
            <person name="Tuskan G."/>
            <person name="Grattapaglia D."/>
            <person name="Rokhsar D.S."/>
        </authorList>
    </citation>
    <scope>NUCLEOTIDE SEQUENCE</scope>
    <source>
        <tissue evidence="1">Leaf extractions</tissue>
    </source>
</reference>
<evidence type="ECO:0000313" key="1">
    <source>
        <dbReference type="EMBL" id="KCW79357.1"/>
    </source>
</evidence>
<dbReference type="Gramene" id="KCW79357">
    <property type="protein sequence ID" value="KCW79357"/>
    <property type="gene ID" value="EUGRSUZ_C00776"/>
</dbReference>
<name>A0A059CLV2_EUCGR</name>
<organism evidence="1">
    <name type="scientific">Eucalyptus grandis</name>
    <name type="common">Flooded gum</name>
    <dbReference type="NCBI Taxonomy" id="71139"/>
    <lineage>
        <taxon>Eukaryota</taxon>
        <taxon>Viridiplantae</taxon>
        <taxon>Streptophyta</taxon>
        <taxon>Embryophyta</taxon>
        <taxon>Tracheophyta</taxon>
        <taxon>Spermatophyta</taxon>
        <taxon>Magnoliopsida</taxon>
        <taxon>eudicotyledons</taxon>
        <taxon>Gunneridae</taxon>
        <taxon>Pentapetalae</taxon>
        <taxon>rosids</taxon>
        <taxon>malvids</taxon>
        <taxon>Myrtales</taxon>
        <taxon>Myrtaceae</taxon>
        <taxon>Myrtoideae</taxon>
        <taxon>Eucalypteae</taxon>
        <taxon>Eucalyptus</taxon>
    </lineage>
</organism>
<accession>A0A059CLV2</accession>
<gene>
    <name evidence="1" type="ORF">EUGRSUZ_C00776</name>
</gene>
<dbReference type="InParanoid" id="A0A059CLV2"/>